<feature type="transmembrane region" description="Helical" evidence="2">
    <location>
        <begin position="100"/>
        <end position="124"/>
    </location>
</feature>
<dbReference type="InterPro" id="IPR013656">
    <property type="entry name" value="PAS_4"/>
</dbReference>
<dbReference type="Pfam" id="PF16927">
    <property type="entry name" value="HisKA_7TM"/>
    <property type="match status" value="1"/>
</dbReference>
<dbReference type="InterPro" id="IPR035965">
    <property type="entry name" value="PAS-like_dom_sf"/>
</dbReference>
<sequence length="484" mass="52563">MFLPPWPATFSVLAGLGTVGLIAHLWKHRHEPGAIWFLATLVSQAVWCFSYGAALLVTGPTVRLALEIVSLVAMSWIGVAFLGFALLYTGRGKLVRSRGFTLLLAVPALTTILLPTNSVHELVFSDYTVDPVFGVQTVSYTLEGWAYFAIGVATLAVAAGTLLLFDTVVSYGPLYRAEALAVAVSAVPPGIALLVWALELGPYPQLNLTTVLFLPHVALDAYAFGRGKMFEYSPVAHRTAERNAIEELDNPVLALDTDGRVITHNTSASRLFDVEPTQILGEPFDSVVDTPVDLEADQQTVSLHAAGERREFAISISTLTDYDDDPVGHTVVFQDVTTQRRRKQRLEILNRILRHNLRNELNVAHGYVGIVADQLEDEALRTQLEGAQGDIAGVIRMGEKAWAFERAIDSMDDEPTPIALSDTLEGVATDVEAMFDGEIDVSVPADVRLSAQGRSSNSCSSSCSKTPSSTPKTGHPEQRSHSRR</sequence>
<dbReference type="EMBL" id="JAOPJZ010000019">
    <property type="protein sequence ID" value="MCU4753650.1"/>
    <property type="molecule type" value="Genomic_DNA"/>
</dbReference>
<dbReference type="InterPro" id="IPR000014">
    <property type="entry name" value="PAS"/>
</dbReference>
<dbReference type="Pfam" id="PF08448">
    <property type="entry name" value="PAS_4"/>
    <property type="match status" value="1"/>
</dbReference>
<protein>
    <submittedName>
        <fullName evidence="4">PAS domain-containing protein</fullName>
    </submittedName>
</protein>
<dbReference type="AlphaFoldDB" id="A0AAP2ZBC1"/>
<evidence type="ECO:0000313" key="5">
    <source>
        <dbReference type="Proteomes" id="UP001321047"/>
    </source>
</evidence>
<feature type="transmembrane region" description="Helical" evidence="2">
    <location>
        <begin position="6"/>
        <end position="26"/>
    </location>
</feature>
<accession>A0AAP2ZBC1</accession>
<feature type="compositionally biased region" description="Low complexity" evidence="1">
    <location>
        <begin position="455"/>
        <end position="472"/>
    </location>
</feature>
<feature type="region of interest" description="Disordered" evidence="1">
    <location>
        <begin position="451"/>
        <end position="484"/>
    </location>
</feature>
<feature type="transmembrane region" description="Helical" evidence="2">
    <location>
        <begin position="33"/>
        <end position="56"/>
    </location>
</feature>
<dbReference type="Gene3D" id="3.30.450.20">
    <property type="entry name" value="PAS domain"/>
    <property type="match status" value="1"/>
</dbReference>
<keyword evidence="5" id="KW-1185">Reference proteome</keyword>
<keyword evidence="2" id="KW-0812">Transmembrane</keyword>
<name>A0AAP2ZBC1_9EURY</name>
<comment type="caution">
    <text evidence="4">The sequence shown here is derived from an EMBL/GenBank/DDBJ whole genome shotgun (WGS) entry which is preliminary data.</text>
</comment>
<feature type="transmembrane region" description="Helical" evidence="2">
    <location>
        <begin position="177"/>
        <end position="198"/>
    </location>
</feature>
<dbReference type="SMART" id="SM00091">
    <property type="entry name" value="PAS"/>
    <property type="match status" value="1"/>
</dbReference>
<dbReference type="RefSeq" id="WP_342809961.1">
    <property type="nucleotide sequence ID" value="NZ_JAOPJZ010000019.1"/>
</dbReference>
<feature type="domain" description="PAS" evidence="3">
    <location>
        <begin position="237"/>
        <end position="282"/>
    </location>
</feature>
<reference evidence="4 5" key="1">
    <citation type="submission" date="2022-09" db="EMBL/GenBank/DDBJ databases">
        <title>Enrichment on poylsaccharides allowed isolation of novel metabolic and taxonomic groups of Haloarchaea.</title>
        <authorList>
            <person name="Sorokin D.Y."/>
            <person name="Elcheninov A.G."/>
            <person name="Khizhniak T.V."/>
            <person name="Kolganova T.V."/>
            <person name="Kublanov I.V."/>
        </authorList>
    </citation>
    <scope>NUCLEOTIDE SEQUENCE [LARGE SCALE GENOMIC DNA]</scope>
    <source>
        <strain evidence="4 5">AArc-curdl1</strain>
    </source>
</reference>
<organism evidence="4 5">
    <name type="scientific">Natronosalvus hydrolyticus</name>
    <dbReference type="NCBI Taxonomy" id="2979988"/>
    <lineage>
        <taxon>Archaea</taxon>
        <taxon>Methanobacteriati</taxon>
        <taxon>Methanobacteriota</taxon>
        <taxon>Stenosarchaea group</taxon>
        <taxon>Halobacteria</taxon>
        <taxon>Halobacteriales</taxon>
        <taxon>Natrialbaceae</taxon>
        <taxon>Natronosalvus</taxon>
    </lineage>
</organism>
<keyword evidence="2" id="KW-1133">Transmembrane helix</keyword>
<evidence type="ECO:0000256" key="1">
    <source>
        <dbReference type="SAM" id="MobiDB-lite"/>
    </source>
</evidence>
<evidence type="ECO:0000256" key="2">
    <source>
        <dbReference type="SAM" id="Phobius"/>
    </source>
</evidence>
<dbReference type="CDD" id="cd00130">
    <property type="entry name" value="PAS"/>
    <property type="match status" value="1"/>
</dbReference>
<dbReference type="SUPFAM" id="SSF55785">
    <property type="entry name" value="PYP-like sensor domain (PAS domain)"/>
    <property type="match status" value="1"/>
</dbReference>
<evidence type="ECO:0000313" key="4">
    <source>
        <dbReference type="EMBL" id="MCU4753650.1"/>
    </source>
</evidence>
<feature type="transmembrane region" description="Helical" evidence="2">
    <location>
        <begin position="68"/>
        <end position="88"/>
    </location>
</feature>
<gene>
    <name evidence="4" type="ORF">OB919_16945</name>
</gene>
<keyword evidence="2" id="KW-0472">Membrane</keyword>
<feature type="compositionally biased region" description="Basic and acidic residues" evidence="1">
    <location>
        <begin position="474"/>
        <end position="484"/>
    </location>
</feature>
<dbReference type="InterPro" id="IPR031621">
    <property type="entry name" value="HisKA_7TM"/>
</dbReference>
<feature type="transmembrane region" description="Helical" evidence="2">
    <location>
        <begin position="144"/>
        <end position="165"/>
    </location>
</feature>
<proteinExistence type="predicted"/>
<evidence type="ECO:0000259" key="3">
    <source>
        <dbReference type="PROSITE" id="PS50112"/>
    </source>
</evidence>
<dbReference type="PROSITE" id="PS50112">
    <property type="entry name" value="PAS"/>
    <property type="match status" value="1"/>
</dbReference>
<dbReference type="Proteomes" id="UP001321047">
    <property type="component" value="Unassembled WGS sequence"/>
</dbReference>